<evidence type="ECO:0000259" key="4">
    <source>
        <dbReference type="PROSITE" id="PS50987"/>
    </source>
</evidence>
<keyword evidence="1" id="KW-0805">Transcription regulation</keyword>
<name>A0A419UX75_9BACL</name>
<keyword evidence="2" id="KW-0238">DNA-binding</keyword>
<dbReference type="PANTHER" id="PTHR43132:SF6">
    <property type="entry name" value="HTH-TYPE TRANSCRIPTIONAL REPRESSOR CZRA"/>
    <property type="match status" value="1"/>
</dbReference>
<protein>
    <submittedName>
        <fullName evidence="5">ArsR family transcriptional regulator</fullName>
    </submittedName>
</protein>
<evidence type="ECO:0000313" key="6">
    <source>
        <dbReference type="Proteomes" id="UP000285120"/>
    </source>
</evidence>
<evidence type="ECO:0000313" key="5">
    <source>
        <dbReference type="EMBL" id="RKD69742.1"/>
    </source>
</evidence>
<dbReference type="NCBIfam" id="NF033788">
    <property type="entry name" value="HTH_metalloreg"/>
    <property type="match status" value="1"/>
</dbReference>
<dbReference type="CDD" id="cd00090">
    <property type="entry name" value="HTH_ARSR"/>
    <property type="match status" value="1"/>
</dbReference>
<comment type="caution">
    <text evidence="5">The sequence shown here is derived from an EMBL/GenBank/DDBJ whole genome shotgun (WGS) entry which is preliminary data.</text>
</comment>
<dbReference type="PROSITE" id="PS50987">
    <property type="entry name" value="HTH_ARSR_2"/>
    <property type="match status" value="1"/>
</dbReference>
<keyword evidence="6" id="KW-1185">Reference proteome</keyword>
<evidence type="ECO:0000256" key="2">
    <source>
        <dbReference type="ARBA" id="ARBA00023125"/>
    </source>
</evidence>
<evidence type="ECO:0000256" key="1">
    <source>
        <dbReference type="ARBA" id="ARBA00023015"/>
    </source>
</evidence>
<dbReference type="GO" id="GO:0003677">
    <property type="term" value="F:DNA binding"/>
    <property type="evidence" value="ECO:0007669"/>
    <property type="project" value="UniProtKB-KW"/>
</dbReference>
<dbReference type="InterPro" id="IPR051011">
    <property type="entry name" value="Metal_resp_trans_reg"/>
</dbReference>
<dbReference type="Gene3D" id="1.10.10.10">
    <property type="entry name" value="Winged helix-like DNA-binding domain superfamily/Winged helix DNA-binding domain"/>
    <property type="match status" value="1"/>
</dbReference>
<dbReference type="AlphaFoldDB" id="A0A419UX75"/>
<dbReference type="Pfam" id="PF01022">
    <property type="entry name" value="HTH_5"/>
    <property type="match status" value="1"/>
</dbReference>
<evidence type="ECO:0000256" key="3">
    <source>
        <dbReference type="ARBA" id="ARBA00023163"/>
    </source>
</evidence>
<dbReference type="EMBL" id="RAPK01000011">
    <property type="protein sequence ID" value="RKD69742.1"/>
    <property type="molecule type" value="Genomic_DNA"/>
</dbReference>
<dbReference type="InterPro" id="IPR001845">
    <property type="entry name" value="HTH_ArsR_DNA-bd_dom"/>
</dbReference>
<proteinExistence type="predicted"/>
<dbReference type="RefSeq" id="WP_120194297.1">
    <property type="nucleotide sequence ID" value="NZ_RAPK01000011.1"/>
</dbReference>
<dbReference type="PANTHER" id="PTHR43132">
    <property type="entry name" value="ARSENICAL RESISTANCE OPERON REPRESSOR ARSR-RELATED"/>
    <property type="match status" value="1"/>
</dbReference>
<sequence length="102" mass="11905">MKKDSHQLLTEQHAQDTYHLFKALADPTRIKIMHLLAEEECSVNHIADILQMNQSAVSHQLRTLRQMKLVKYRRSGNHLYYSCDDSHVIELLNQALSHSEHT</sequence>
<dbReference type="InterPro" id="IPR036388">
    <property type="entry name" value="WH-like_DNA-bd_sf"/>
</dbReference>
<dbReference type="GO" id="GO:0003700">
    <property type="term" value="F:DNA-binding transcription factor activity"/>
    <property type="evidence" value="ECO:0007669"/>
    <property type="project" value="InterPro"/>
</dbReference>
<dbReference type="InterPro" id="IPR011991">
    <property type="entry name" value="ArsR-like_HTH"/>
</dbReference>
<dbReference type="Proteomes" id="UP000285120">
    <property type="component" value="Unassembled WGS sequence"/>
</dbReference>
<dbReference type="SUPFAM" id="SSF46785">
    <property type="entry name" value="Winged helix' DNA-binding domain"/>
    <property type="match status" value="1"/>
</dbReference>
<feature type="domain" description="HTH arsR-type" evidence="4">
    <location>
        <begin position="9"/>
        <end position="102"/>
    </location>
</feature>
<dbReference type="SMART" id="SM00418">
    <property type="entry name" value="HTH_ARSR"/>
    <property type="match status" value="1"/>
</dbReference>
<reference evidence="5 6" key="1">
    <citation type="submission" date="2018-09" db="EMBL/GenBank/DDBJ databases">
        <title>Genomic Encyclopedia of Archaeal and Bacterial Type Strains, Phase II (KMG-II): from individual species to whole genera.</title>
        <authorList>
            <person name="Goeker M."/>
        </authorList>
    </citation>
    <scope>NUCLEOTIDE SEQUENCE [LARGE SCALE GENOMIC DNA]</scope>
    <source>
        <strain evidence="5 6">DSM 17008</strain>
    </source>
</reference>
<dbReference type="InterPro" id="IPR036390">
    <property type="entry name" value="WH_DNA-bd_sf"/>
</dbReference>
<accession>A0A419UX75</accession>
<keyword evidence="3" id="KW-0804">Transcription</keyword>
<organism evidence="5 6">
    <name type="scientific">Sinobaca qinghaiensis</name>
    <dbReference type="NCBI Taxonomy" id="342944"/>
    <lineage>
        <taxon>Bacteria</taxon>
        <taxon>Bacillati</taxon>
        <taxon>Bacillota</taxon>
        <taxon>Bacilli</taxon>
        <taxon>Bacillales</taxon>
        <taxon>Sporolactobacillaceae</taxon>
        <taxon>Sinobaca</taxon>
    </lineage>
</organism>
<dbReference type="OrthoDB" id="9794330at2"/>
<gene>
    <name evidence="5" type="ORF">ATL39_3169</name>
</gene>
<dbReference type="PRINTS" id="PR00778">
    <property type="entry name" value="HTHARSR"/>
</dbReference>